<dbReference type="EMBL" id="JAFNEN010002422">
    <property type="protein sequence ID" value="KAG8172748.1"/>
    <property type="molecule type" value="Genomic_DNA"/>
</dbReference>
<proteinExistence type="predicted"/>
<dbReference type="Proteomes" id="UP000827092">
    <property type="component" value="Unassembled WGS sequence"/>
</dbReference>
<evidence type="ECO:0000313" key="2">
    <source>
        <dbReference type="Proteomes" id="UP000827092"/>
    </source>
</evidence>
<gene>
    <name evidence="1" type="ORF">JTE90_025938</name>
</gene>
<evidence type="ECO:0000313" key="1">
    <source>
        <dbReference type="EMBL" id="KAG8172748.1"/>
    </source>
</evidence>
<organism evidence="1 2">
    <name type="scientific">Oedothorax gibbosus</name>
    <dbReference type="NCBI Taxonomy" id="931172"/>
    <lineage>
        <taxon>Eukaryota</taxon>
        <taxon>Metazoa</taxon>
        <taxon>Ecdysozoa</taxon>
        <taxon>Arthropoda</taxon>
        <taxon>Chelicerata</taxon>
        <taxon>Arachnida</taxon>
        <taxon>Araneae</taxon>
        <taxon>Araneomorphae</taxon>
        <taxon>Entelegynae</taxon>
        <taxon>Araneoidea</taxon>
        <taxon>Linyphiidae</taxon>
        <taxon>Erigoninae</taxon>
        <taxon>Oedothorax</taxon>
    </lineage>
</organism>
<keyword evidence="2" id="KW-1185">Reference proteome</keyword>
<reference evidence="1 2" key="1">
    <citation type="journal article" date="2022" name="Nat. Ecol. Evol.">
        <title>A masculinizing supergene underlies an exaggerated male reproductive morph in a spider.</title>
        <authorList>
            <person name="Hendrickx F."/>
            <person name="De Corte Z."/>
            <person name="Sonet G."/>
            <person name="Van Belleghem S.M."/>
            <person name="Kostlbacher S."/>
            <person name="Vangestel C."/>
        </authorList>
    </citation>
    <scope>NUCLEOTIDE SEQUENCE [LARGE SCALE GENOMIC DNA]</scope>
    <source>
        <strain evidence="1">W744_W776</strain>
    </source>
</reference>
<sequence>MKALPLSESFRIIRVESFSPSCSNVVSEPVVNWEGTPNTCFTVESLWGQPDAQSKSIPVTSKVFVLLTMRPEEYMTHREQAQARVLVHDPRALANPTRDGIILLPGKSYNIYVSQVSPVNSLS</sequence>
<protein>
    <submittedName>
        <fullName evidence="1">Uncharacterized protein</fullName>
    </submittedName>
</protein>
<dbReference type="AlphaFoldDB" id="A0AAV6TM17"/>
<name>A0AAV6TM17_9ARAC</name>
<comment type="caution">
    <text evidence="1">The sequence shown here is derived from an EMBL/GenBank/DDBJ whole genome shotgun (WGS) entry which is preliminary data.</text>
</comment>
<accession>A0AAV6TM17</accession>